<dbReference type="Gene3D" id="3.40.50.11980">
    <property type="match status" value="1"/>
</dbReference>
<evidence type="ECO:0000313" key="3">
    <source>
        <dbReference type="Proteomes" id="UP000092444"/>
    </source>
</evidence>
<dbReference type="EnsemblMetazoa" id="GMOY014299.R1463">
    <property type="protein sequence ID" value="GMOY014299.P1463"/>
    <property type="gene ID" value="GMOY014299"/>
</dbReference>
<dbReference type="PANTHER" id="PTHR12876:SF35">
    <property type="entry name" value="LD08718P-RELATED"/>
    <property type="match status" value="1"/>
</dbReference>
<accession>A0ABK9NH80</accession>
<dbReference type="Proteomes" id="UP000092444">
    <property type="component" value="Unassembled WGS sequence"/>
</dbReference>
<organism evidence="2 3">
    <name type="scientific">Glossina morsitans morsitans</name>
    <name type="common">Savannah tsetse fly</name>
    <dbReference type="NCBI Taxonomy" id="37546"/>
    <lineage>
        <taxon>Eukaryota</taxon>
        <taxon>Metazoa</taxon>
        <taxon>Ecdysozoa</taxon>
        <taxon>Arthropoda</taxon>
        <taxon>Hexapoda</taxon>
        <taxon>Insecta</taxon>
        <taxon>Pterygota</taxon>
        <taxon>Neoptera</taxon>
        <taxon>Endopterygota</taxon>
        <taxon>Diptera</taxon>
        <taxon>Brachycera</taxon>
        <taxon>Muscomorpha</taxon>
        <taxon>Hippoboscoidea</taxon>
        <taxon>Glossinidae</taxon>
        <taxon>Glossina</taxon>
    </lineage>
</organism>
<evidence type="ECO:0000259" key="1">
    <source>
        <dbReference type="Pfam" id="PF11977"/>
    </source>
</evidence>
<sequence>MDIDADNLTLINQNLNCDDLPSTSKQSRKNIWNNLKQKWREERLKRHNRTILEKALCKVSQSKYRQKRRSRKCSKKRSNKKKKIVQKFVSKRNSLRNLADRSKTRSNQENLNLIHRSYAKKNMDEDDDDCICIEPKIEEIVIDDLDDSDDELTSEYQNLLISFDRKFTSTPLQNRPQQVFTQTPQAKNLNLIQCLENEALPFFEDIAGDLVFTPPIYKTLSVLTEESKAKQSAESLKDREAKLNNNNSIASPITIIDDSSLKDKRHDSTLKAREPSISEDDSVIFVSETNKNDFLPLKSKTGSNLIEAHVERTPRRTLLPELFTRSEKKQLSKYNTNAYNPSGGRENEQLSKKRMIIIDGSNVAFGHALCKNFSVRGLKIAIDYFEKMGHEVKAIVPQFRMSKHKSTEPDELERLHRAGKIVLTPCKNLPGKSSTCYDDRFILQLACELDAVVISNDNYRDLLLKIPLLKRLLKIE</sequence>
<dbReference type="InterPro" id="IPR051101">
    <property type="entry name" value="ZC3H12/N4BP1_RNase_Reg"/>
</dbReference>
<proteinExistence type="predicted"/>
<name>A0ABK9NH80_GLOMM</name>
<dbReference type="CDD" id="cd18719">
    <property type="entry name" value="PIN_Zc3h12a-N4BP1-like"/>
    <property type="match status" value="1"/>
</dbReference>
<keyword evidence="3" id="KW-1185">Reference proteome</keyword>
<dbReference type="PANTHER" id="PTHR12876">
    <property type="entry name" value="N4BP1-RELATED"/>
    <property type="match status" value="1"/>
</dbReference>
<feature type="domain" description="RNase NYN" evidence="1">
    <location>
        <begin position="353"/>
        <end position="465"/>
    </location>
</feature>
<protein>
    <recommendedName>
        <fullName evidence="1">RNase NYN domain-containing protein</fullName>
    </recommendedName>
</protein>
<dbReference type="InterPro" id="IPR021869">
    <property type="entry name" value="RNase_Zc3h12_NYN"/>
</dbReference>
<dbReference type="Pfam" id="PF11977">
    <property type="entry name" value="RNase_Zc3h12a"/>
    <property type="match status" value="1"/>
</dbReference>
<reference evidence="2" key="1">
    <citation type="submission" date="2025-05" db="UniProtKB">
        <authorList>
            <consortium name="EnsemblMetazoa"/>
        </authorList>
    </citation>
    <scope>IDENTIFICATION</scope>
    <source>
        <strain evidence="2">Yale</strain>
    </source>
</reference>
<evidence type="ECO:0000313" key="2">
    <source>
        <dbReference type="EnsemblMetazoa" id="GMOY014299.P1463"/>
    </source>
</evidence>
<dbReference type="EMBL" id="CCAG010016144">
    <property type="status" value="NOT_ANNOTATED_CDS"/>
    <property type="molecule type" value="Genomic_DNA"/>
</dbReference>